<keyword evidence="5" id="KW-1185">Reference proteome</keyword>
<name>A0A1G8TSJ8_9GAMM</name>
<sequence length="398" mass="43695">MRVAVIAVLALGVLAGCGQSQRDGVLTVTLNPGDFEHKIDARGQLEPANAVSVSVPSSLRGPQSLSWVADNFTPVKQGQVVARLDASRQQLDARMAQFEIDKLVIDGVLQRGKDGNLLDEIHTGQTVTRQERELAERFFSDDPRVYSRIEVIDNMRNKGYLDAKLGYLDWDLGEQSHRSDAEQQLIELKQRGHKAKVDRAQGNLQKMEVVAPADGLFVLSSGFRGQPVVSGDTVWSGMTIGQIPDLSVMEARLYVLESEAAGLAVGQPVTLYLDAYPQQAIAGTVTQVDTLAKPRQDNSPVNYFGFTVTLAYTDTGVMFPGRELTGQVEVDRQQGVISVPNQSLYQKDGRRWVYLKQGDQFVERTIMAGARSLNRTVILDGLSDGDTIALVKPGEIRR</sequence>
<dbReference type="PANTHER" id="PTHR32347">
    <property type="entry name" value="EFFLUX SYSTEM COMPONENT YKNX-RELATED"/>
    <property type="match status" value="1"/>
</dbReference>
<dbReference type="RefSeq" id="WP_090365311.1">
    <property type="nucleotide sequence ID" value="NZ_FNEM01000008.1"/>
</dbReference>
<dbReference type="Pfam" id="PF25975">
    <property type="entry name" value="CzcB_C"/>
    <property type="match status" value="1"/>
</dbReference>
<keyword evidence="2" id="KW-0175">Coiled coil</keyword>
<protein>
    <submittedName>
        <fullName evidence="4">Multidrug efflux pump subunit AcrA (Membrane-fusion protein)</fullName>
    </submittedName>
</protein>
<dbReference type="PROSITE" id="PS51257">
    <property type="entry name" value="PROKAR_LIPOPROTEIN"/>
    <property type="match status" value="1"/>
</dbReference>
<feature type="domain" description="CzcB-like C-terminal circularly permuted SH3-like" evidence="3">
    <location>
        <begin position="337"/>
        <end position="389"/>
    </location>
</feature>
<dbReference type="GO" id="GO:0030313">
    <property type="term" value="C:cell envelope"/>
    <property type="evidence" value="ECO:0007669"/>
    <property type="project" value="UniProtKB-SubCell"/>
</dbReference>
<dbReference type="EMBL" id="FNEM01000008">
    <property type="protein sequence ID" value="SDJ44397.1"/>
    <property type="molecule type" value="Genomic_DNA"/>
</dbReference>
<dbReference type="OrthoDB" id="8738918at2"/>
<evidence type="ECO:0000256" key="2">
    <source>
        <dbReference type="ARBA" id="ARBA00023054"/>
    </source>
</evidence>
<dbReference type="AlphaFoldDB" id="A0A1G8TSJ8"/>
<dbReference type="Gene3D" id="2.40.30.170">
    <property type="match status" value="1"/>
</dbReference>
<comment type="subcellular location">
    <subcellularLocation>
        <location evidence="1">Cell envelope</location>
    </subcellularLocation>
</comment>
<evidence type="ECO:0000313" key="5">
    <source>
        <dbReference type="Proteomes" id="UP000199527"/>
    </source>
</evidence>
<evidence type="ECO:0000259" key="3">
    <source>
        <dbReference type="Pfam" id="PF25975"/>
    </source>
</evidence>
<dbReference type="InterPro" id="IPR058649">
    <property type="entry name" value="CzcB_C"/>
</dbReference>
<dbReference type="Proteomes" id="UP000199527">
    <property type="component" value="Unassembled WGS sequence"/>
</dbReference>
<gene>
    <name evidence="4" type="ORF">SAMN04488540_10870</name>
</gene>
<dbReference type="PANTHER" id="PTHR32347:SF23">
    <property type="entry name" value="BLL5650 PROTEIN"/>
    <property type="match status" value="1"/>
</dbReference>
<evidence type="ECO:0000313" key="4">
    <source>
        <dbReference type="EMBL" id="SDJ44397.1"/>
    </source>
</evidence>
<accession>A0A1G8TSJ8</accession>
<proteinExistence type="predicted"/>
<dbReference type="InterPro" id="IPR050465">
    <property type="entry name" value="UPF0194_transport"/>
</dbReference>
<organism evidence="4 5">
    <name type="scientific">Ferrimonas sediminum</name>
    <dbReference type="NCBI Taxonomy" id="718193"/>
    <lineage>
        <taxon>Bacteria</taxon>
        <taxon>Pseudomonadati</taxon>
        <taxon>Pseudomonadota</taxon>
        <taxon>Gammaproteobacteria</taxon>
        <taxon>Alteromonadales</taxon>
        <taxon>Ferrimonadaceae</taxon>
        <taxon>Ferrimonas</taxon>
    </lineage>
</organism>
<evidence type="ECO:0000256" key="1">
    <source>
        <dbReference type="ARBA" id="ARBA00004196"/>
    </source>
</evidence>
<dbReference type="Gene3D" id="2.40.420.20">
    <property type="match status" value="1"/>
</dbReference>
<reference evidence="5" key="1">
    <citation type="submission" date="2016-10" db="EMBL/GenBank/DDBJ databases">
        <authorList>
            <person name="Varghese N."/>
            <person name="Submissions S."/>
        </authorList>
    </citation>
    <scope>NUCLEOTIDE SEQUENCE [LARGE SCALE GENOMIC DNA]</scope>
    <source>
        <strain evidence="5">DSM 23317</strain>
    </source>
</reference>